<keyword evidence="1 2" id="KW-0175">Coiled coil</keyword>
<accession>A0A0D3IRW5</accession>
<dbReference type="PANTHER" id="PTHR18962:SF0">
    <property type="entry name" value="COILED-COIL DOMAIN-CONTAINING PROTEIN 39"/>
    <property type="match status" value="1"/>
</dbReference>
<dbReference type="GO" id="GO:0036159">
    <property type="term" value="P:inner dynein arm assembly"/>
    <property type="evidence" value="ECO:0007669"/>
    <property type="project" value="InterPro"/>
</dbReference>
<dbReference type="GO" id="GO:0005930">
    <property type="term" value="C:axoneme"/>
    <property type="evidence" value="ECO:0007669"/>
    <property type="project" value="InterPro"/>
</dbReference>
<feature type="compositionally biased region" description="Basic and acidic residues" evidence="3">
    <location>
        <begin position="380"/>
        <end position="390"/>
    </location>
</feature>
<evidence type="ECO:0000256" key="2">
    <source>
        <dbReference type="SAM" id="Coils"/>
    </source>
</evidence>
<organism evidence="4 5">
    <name type="scientific">Emiliania huxleyi (strain CCMP1516)</name>
    <dbReference type="NCBI Taxonomy" id="280463"/>
    <lineage>
        <taxon>Eukaryota</taxon>
        <taxon>Haptista</taxon>
        <taxon>Haptophyta</taxon>
        <taxon>Prymnesiophyceae</taxon>
        <taxon>Isochrysidales</taxon>
        <taxon>Noelaerhabdaceae</taxon>
        <taxon>Emiliania</taxon>
    </lineage>
</organism>
<protein>
    <submittedName>
        <fullName evidence="4">Uncharacterized protein</fullName>
    </submittedName>
</protein>
<feature type="region of interest" description="Disordered" evidence="3">
    <location>
        <begin position="375"/>
        <end position="397"/>
    </location>
</feature>
<evidence type="ECO:0000313" key="5">
    <source>
        <dbReference type="Proteomes" id="UP000013827"/>
    </source>
</evidence>
<feature type="compositionally biased region" description="Basic residues" evidence="3">
    <location>
        <begin position="184"/>
        <end position="193"/>
    </location>
</feature>
<dbReference type="GeneID" id="17260152"/>
<dbReference type="Pfam" id="PF24161">
    <property type="entry name" value="CCDC39"/>
    <property type="match status" value="1"/>
</dbReference>
<sequence>MSDDEEELVDLPDFANAANRALYADLKDAERALAATEEELAETGERVSVMEGHLGSVVAERQNTQRLVDAKAKEVETEDHLKQLADRELGRFSSELSKLQRECADLTDKATAAQTQIFKGNERMDAFKLQMNWKQEAHHAPEPAAPRRPARRRLPSPKAPAAALAPRTSRPARPSACRSSSSGRSRRARKRRTTSPCSSTHRRTSRASSRSTCSSKRRWRRWRSGRRSWRRRRELVEQWEMSVAAMQKRDEARTRTRSTHRASHAPLPHSLGPSWTLPRPLKHLGRRLAPSQDISRAHEEYASAKRELEAQQDALAQKESELEARQKSNADLRHGAPPRPRDKHVHVCACRETAPRASRGAGGCEPSRSLPAGIASAERAVGRRREEQRAAAEATESVQEQVAQARVAMGEAAAERVAAAERDRRRAQIRGAEESLEERRAALEAAKAKLAAAEEAASRSSDNLGSLEAPRAFLDPPSPCPDPPSPCPAASRQMDELHAREGARLKERAKAAGALREALYRVGQLDEKAQRQREALHGRTDGVFGLENRKSQLQLSMAERQEEIKVHTDVLRAQLKAAEDERSRAKKARAAGRRLGSISAGSRAPSRTGPPPSQALTERLLRVDRLSAKSANLEGKPGAIDARLSTPALAHTAASRLAPPCALRHLVDKNAAYKAALAPAGPRTPLAEQRALLEEQHRAALARCRAHKVQQSEVEEEIGQMGVTLDELADVSGAQRQHYERLADASRSIGATLQERRGELQRVASELSSLLDAHRESAAASGVQGATALEREAALSERLVANRTTLERLAALSAEDASFGPALESLCAQAGVPPPDALPGDE</sequence>
<dbReference type="STRING" id="2903.R1DHK8"/>
<feature type="region of interest" description="Disordered" evidence="3">
    <location>
        <begin position="454"/>
        <end position="494"/>
    </location>
</feature>
<evidence type="ECO:0000256" key="3">
    <source>
        <dbReference type="SAM" id="MobiDB-lite"/>
    </source>
</evidence>
<dbReference type="GO" id="GO:0003341">
    <property type="term" value="P:cilium movement"/>
    <property type="evidence" value="ECO:0007669"/>
    <property type="project" value="InterPro"/>
</dbReference>
<feature type="region of interest" description="Disordered" evidence="3">
    <location>
        <begin position="577"/>
        <end position="616"/>
    </location>
</feature>
<dbReference type="GO" id="GO:0060285">
    <property type="term" value="P:cilium-dependent cell motility"/>
    <property type="evidence" value="ECO:0007669"/>
    <property type="project" value="TreeGrafter"/>
</dbReference>
<reference evidence="5" key="1">
    <citation type="journal article" date="2013" name="Nature">
        <title>Pan genome of the phytoplankton Emiliania underpins its global distribution.</title>
        <authorList>
            <person name="Read B.A."/>
            <person name="Kegel J."/>
            <person name="Klute M.J."/>
            <person name="Kuo A."/>
            <person name="Lefebvre S.C."/>
            <person name="Maumus F."/>
            <person name="Mayer C."/>
            <person name="Miller J."/>
            <person name="Monier A."/>
            <person name="Salamov A."/>
            <person name="Young J."/>
            <person name="Aguilar M."/>
            <person name="Claverie J.M."/>
            <person name="Frickenhaus S."/>
            <person name="Gonzalez K."/>
            <person name="Herman E.K."/>
            <person name="Lin Y.C."/>
            <person name="Napier J."/>
            <person name="Ogata H."/>
            <person name="Sarno A.F."/>
            <person name="Shmutz J."/>
            <person name="Schroeder D."/>
            <person name="de Vargas C."/>
            <person name="Verret F."/>
            <person name="von Dassow P."/>
            <person name="Valentin K."/>
            <person name="Van de Peer Y."/>
            <person name="Wheeler G."/>
            <person name="Dacks J.B."/>
            <person name="Delwiche C.F."/>
            <person name="Dyhrman S.T."/>
            <person name="Glockner G."/>
            <person name="John U."/>
            <person name="Richards T."/>
            <person name="Worden A.Z."/>
            <person name="Zhang X."/>
            <person name="Grigoriev I.V."/>
            <person name="Allen A.E."/>
            <person name="Bidle K."/>
            <person name="Borodovsky M."/>
            <person name="Bowler C."/>
            <person name="Brownlee C."/>
            <person name="Cock J.M."/>
            <person name="Elias M."/>
            <person name="Gladyshev V.N."/>
            <person name="Groth M."/>
            <person name="Guda C."/>
            <person name="Hadaegh A."/>
            <person name="Iglesias-Rodriguez M.D."/>
            <person name="Jenkins J."/>
            <person name="Jones B.M."/>
            <person name="Lawson T."/>
            <person name="Leese F."/>
            <person name="Lindquist E."/>
            <person name="Lobanov A."/>
            <person name="Lomsadze A."/>
            <person name="Malik S.B."/>
            <person name="Marsh M.E."/>
            <person name="Mackinder L."/>
            <person name="Mock T."/>
            <person name="Mueller-Roeber B."/>
            <person name="Pagarete A."/>
            <person name="Parker M."/>
            <person name="Probert I."/>
            <person name="Quesneville H."/>
            <person name="Raines C."/>
            <person name="Rensing S.A."/>
            <person name="Riano-Pachon D.M."/>
            <person name="Richier S."/>
            <person name="Rokitta S."/>
            <person name="Shiraiwa Y."/>
            <person name="Soanes D.M."/>
            <person name="van der Giezen M."/>
            <person name="Wahlund T.M."/>
            <person name="Williams B."/>
            <person name="Wilson W."/>
            <person name="Wolfe G."/>
            <person name="Wurch L.L."/>
        </authorList>
    </citation>
    <scope>NUCLEOTIDE SEQUENCE</scope>
</reference>
<dbReference type="eggNOG" id="ENOG502QS0D">
    <property type="taxonomic scope" value="Eukaryota"/>
</dbReference>
<feature type="compositionally biased region" description="Basic and acidic residues" evidence="3">
    <location>
        <begin position="316"/>
        <end position="334"/>
    </location>
</feature>
<evidence type="ECO:0000313" key="4">
    <source>
        <dbReference type="EnsemblProtists" id="EOD14000"/>
    </source>
</evidence>
<dbReference type="Proteomes" id="UP000013827">
    <property type="component" value="Unassembled WGS sequence"/>
</dbReference>
<dbReference type="InterPro" id="IPR033290">
    <property type="entry name" value="CCDC39"/>
</dbReference>
<feature type="compositionally biased region" description="Basic and acidic residues" evidence="3">
    <location>
        <begin position="298"/>
        <end position="309"/>
    </location>
</feature>
<keyword evidence="5" id="KW-1185">Reference proteome</keyword>
<proteinExistence type="predicted"/>
<dbReference type="KEGG" id="ehx:EMIHUDRAFT_470656"/>
<feature type="region of interest" description="Disordered" evidence="3">
    <location>
        <begin position="135"/>
        <end position="217"/>
    </location>
</feature>
<feature type="coiled-coil region" evidence="2">
    <location>
        <begin position="19"/>
        <end position="46"/>
    </location>
</feature>
<feature type="region of interest" description="Disordered" evidence="3">
    <location>
        <begin position="298"/>
        <end position="344"/>
    </location>
</feature>
<name>A0A0D3IRW5_EMIH1</name>
<dbReference type="RefSeq" id="XP_005766429.1">
    <property type="nucleotide sequence ID" value="XM_005766372.1"/>
</dbReference>
<feature type="compositionally biased region" description="Low complexity" evidence="3">
    <location>
        <begin position="159"/>
        <end position="183"/>
    </location>
</feature>
<feature type="coiled-coil region" evidence="2">
    <location>
        <begin position="82"/>
        <end position="116"/>
    </location>
</feature>
<dbReference type="EnsemblProtists" id="EOD14000">
    <property type="protein sequence ID" value="EOD14000"/>
    <property type="gene ID" value="EMIHUDRAFT_470656"/>
</dbReference>
<dbReference type="PANTHER" id="PTHR18962">
    <property type="entry name" value="COILED-COIL DOMAIN-CONTAINING PROTEIN 39"/>
    <property type="match status" value="1"/>
</dbReference>
<dbReference type="AlphaFoldDB" id="A0A0D3IRW5"/>
<feature type="compositionally biased region" description="Pro residues" evidence="3">
    <location>
        <begin position="476"/>
        <end position="487"/>
    </location>
</feature>
<dbReference type="HOGENOM" id="CLU_338166_0_0_1"/>
<evidence type="ECO:0000256" key="1">
    <source>
        <dbReference type="ARBA" id="ARBA00023054"/>
    </source>
</evidence>
<reference evidence="4" key="2">
    <citation type="submission" date="2024-10" db="UniProtKB">
        <authorList>
            <consortium name="EnsemblProtists"/>
        </authorList>
    </citation>
    <scope>IDENTIFICATION</scope>
</reference>
<feature type="region of interest" description="Disordered" evidence="3">
    <location>
        <begin position="247"/>
        <end position="278"/>
    </location>
</feature>
<dbReference type="PaxDb" id="2903-EOD14000"/>